<sequence length="335" mass="38317">MESSRDEEESIWNQFIQHELDKVQLEEDSDKSLGHAIAPQALQIAFHHAASYLISRLKKDQEQEDSDGMPLIEPVTDQPLNVSEQYVDVEEEKSTASQTALNTESLTDVDDIKWREFIQHELNKIQPQDEGKSPINTIAPELVQFAFRHLASYLLARLRKTIEPLKGKGSGDDADRRKRTADHAVKLERVPSINVPLTYMSKRSKKRSVSGRHLKRRRRRKAEAKKSFKRRPKPIVRRFNQDLKKSAVKASQKKKMVRSKLSRRRQKSFTAKDINKKLVKQRGSSISRPALALSIGFDSRVKKAGKVISLKKDRVSVVKSNNRSRSLLPKVNGSI</sequence>
<keyword evidence="3" id="KW-1185">Reference proteome</keyword>
<protein>
    <submittedName>
        <fullName evidence="2">Uncharacterized protein</fullName>
    </submittedName>
</protein>
<reference evidence="2 3" key="1">
    <citation type="journal article" date="2023" name="Genome Announc.">
        <title>Pan-Genome Analyses of the Genus Cohnella and Proposal of the Novel Species Cohnella silvisoli sp. nov., Isolated from Forest Soil.</title>
        <authorList>
            <person name="Wang C."/>
            <person name="Mao L."/>
            <person name="Bao G."/>
            <person name="Zhu H."/>
        </authorList>
    </citation>
    <scope>NUCLEOTIDE SEQUENCE [LARGE SCALE GENOMIC DNA]</scope>
    <source>
        <strain evidence="2 3">NL03-T5-1</strain>
    </source>
</reference>
<evidence type="ECO:0000256" key="1">
    <source>
        <dbReference type="SAM" id="MobiDB-lite"/>
    </source>
</evidence>
<evidence type="ECO:0000313" key="3">
    <source>
        <dbReference type="Proteomes" id="UP001493487"/>
    </source>
</evidence>
<feature type="region of interest" description="Disordered" evidence="1">
    <location>
        <begin position="58"/>
        <end position="77"/>
    </location>
</feature>
<organism evidence="2 3">
    <name type="scientific">Cohnella silvisoli</name>
    <dbReference type="NCBI Taxonomy" id="2873699"/>
    <lineage>
        <taxon>Bacteria</taxon>
        <taxon>Bacillati</taxon>
        <taxon>Bacillota</taxon>
        <taxon>Bacilli</taxon>
        <taxon>Bacillales</taxon>
        <taxon>Paenibacillaceae</taxon>
        <taxon>Cohnella</taxon>
    </lineage>
</organism>
<feature type="compositionally biased region" description="Basic residues" evidence="1">
    <location>
        <begin position="202"/>
        <end position="231"/>
    </location>
</feature>
<dbReference type="RefSeq" id="WP_232190204.1">
    <property type="nucleotide sequence ID" value="NZ_JAIOAP010000029.1"/>
</dbReference>
<comment type="caution">
    <text evidence="2">The sequence shown here is derived from an EMBL/GenBank/DDBJ whole genome shotgun (WGS) entry which is preliminary data.</text>
</comment>
<feature type="region of interest" description="Disordered" evidence="1">
    <location>
        <begin position="201"/>
        <end position="231"/>
    </location>
</feature>
<feature type="region of interest" description="Disordered" evidence="1">
    <location>
        <begin position="165"/>
        <end position="184"/>
    </location>
</feature>
<gene>
    <name evidence="2" type="ORF">QJS35_28470</name>
</gene>
<proteinExistence type="predicted"/>
<name>A0ABV1L1Y4_9BACL</name>
<accession>A0ABV1L1Y4</accession>
<evidence type="ECO:0000313" key="2">
    <source>
        <dbReference type="EMBL" id="MEQ4486324.1"/>
    </source>
</evidence>
<dbReference type="Proteomes" id="UP001493487">
    <property type="component" value="Unassembled WGS sequence"/>
</dbReference>
<dbReference type="EMBL" id="JASKHM010000020">
    <property type="protein sequence ID" value="MEQ4486324.1"/>
    <property type="molecule type" value="Genomic_DNA"/>
</dbReference>